<proteinExistence type="predicted"/>
<evidence type="ECO:0000256" key="1">
    <source>
        <dbReference type="SAM" id="MobiDB-lite"/>
    </source>
</evidence>
<organism evidence="2 3">
    <name type="scientific">Prevotella bivia DSM 20514</name>
    <dbReference type="NCBI Taxonomy" id="868129"/>
    <lineage>
        <taxon>Bacteria</taxon>
        <taxon>Pseudomonadati</taxon>
        <taxon>Bacteroidota</taxon>
        <taxon>Bacteroidia</taxon>
        <taxon>Bacteroidales</taxon>
        <taxon>Prevotellaceae</taxon>
        <taxon>Prevotella</taxon>
    </lineage>
</organism>
<dbReference type="AlphaFoldDB" id="I4Z8L4"/>
<sequence length="62" mass="6735">MKKEYQSPSINVISMKVENRLLEVSTTTTDPKEGGDPTGSNVETPNPFTPSGARAESPRVEE</sequence>
<dbReference type="Proteomes" id="UP000002786">
    <property type="component" value="Unassembled WGS sequence"/>
</dbReference>
<keyword evidence="3" id="KW-1185">Reference proteome</keyword>
<name>I4Z8L4_9BACT</name>
<reference evidence="2 3" key="1">
    <citation type="submission" date="2012-02" db="EMBL/GenBank/DDBJ databases">
        <title>Improved High-Quality Draft genome of Prevotella bivia DSM 20514.</title>
        <authorList>
            <consortium name="US DOE Joint Genome Institute (JGI-PGF)"/>
            <person name="Lucas S."/>
            <person name="Copeland A."/>
            <person name="Lapidus A."/>
            <person name="Bruce D."/>
            <person name="Goodwin L."/>
            <person name="Pitluck S."/>
            <person name="Peters L."/>
            <person name="Mikhailova N."/>
            <person name="Munk A.C.C."/>
            <person name="Kyrpides N."/>
            <person name="Mavromatis K."/>
            <person name="Detter J.C."/>
            <person name="Han C."/>
            <person name="Land M."/>
            <person name="Hauser L."/>
            <person name="Markowitz V."/>
            <person name="Cheng J.-F."/>
            <person name="Hugenholtz P."/>
            <person name="Woyke T."/>
            <person name="Wu D."/>
            <person name="Gronow S."/>
            <person name="Wellnitz S."/>
            <person name="Brambilla E."/>
            <person name="Klenk H.-P."/>
            <person name="Eisen J.A."/>
        </authorList>
    </citation>
    <scope>NUCLEOTIDE SEQUENCE [LARGE SCALE GENOMIC DNA]</scope>
    <source>
        <strain evidence="2 3">DSM 20514</strain>
    </source>
</reference>
<evidence type="ECO:0000313" key="2">
    <source>
        <dbReference type="EMBL" id="EIM32556.1"/>
    </source>
</evidence>
<feature type="region of interest" description="Disordered" evidence="1">
    <location>
        <begin position="22"/>
        <end position="62"/>
    </location>
</feature>
<gene>
    <name evidence="2" type="ORF">PrebiDRAFT_0818</name>
</gene>
<dbReference type="HOGENOM" id="CLU_198315_0_0_10"/>
<protein>
    <submittedName>
        <fullName evidence="2">Uncharacterized protein</fullName>
    </submittedName>
</protein>
<evidence type="ECO:0000313" key="3">
    <source>
        <dbReference type="Proteomes" id="UP000002786"/>
    </source>
</evidence>
<accession>I4Z8L4</accession>
<dbReference type="EMBL" id="JH660660">
    <property type="protein sequence ID" value="EIM32556.1"/>
    <property type="molecule type" value="Genomic_DNA"/>
</dbReference>